<keyword evidence="2" id="KW-1185">Reference proteome</keyword>
<protein>
    <submittedName>
        <fullName evidence="1">Uncharacterized protein</fullName>
    </submittedName>
</protein>
<dbReference type="OrthoDB" id="7610017at2"/>
<dbReference type="EMBL" id="CP031358">
    <property type="protein sequence ID" value="AXK43874.1"/>
    <property type="molecule type" value="Genomic_DNA"/>
</dbReference>
<organism evidence="1 2">
    <name type="scientific">Erythrobacter aureus</name>
    <dbReference type="NCBI Taxonomy" id="2182384"/>
    <lineage>
        <taxon>Bacteria</taxon>
        <taxon>Pseudomonadati</taxon>
        <taxon>Pseudomonadota</taxon>
        <taxon>Alphaproteobacteria</taxon>
        <taxon>Sphingomonadales</taxon>
        <taxon>Erythrobacteraceae</taxon>
        <taxon>Erythrobacter/Porphyrobacter group</taxon>
        <taxon>Erythrobacter</taxon>
    </lineage>
</organism>
<evidence type="ECO:0000313" key="1">
    <source>
        <dbReference type="EMBL" id="AXK43874.1"/>
    </source>
</evidence>
<evidence type="ECO:0000313" key="2">
    <source>
        <dbReference type="Proteomes" id="UP000254508"/>
    </source>
</evidence>
<reference evidence="1 2" key="1">
    <citation type="submission" date="2018-07" db="EMBL/GenBank/DDBJ databases">
        <title>Genome sequence of Erythrobacter strain YH-07, an antagonistic bacterium isolated from Yellow Sea.</title>
        <authorList>
            <person name="Tang T."/>
            <person name="Liu Q."/>
            <person name="Sun X."/>
        </authorList>
    </citation>
    <scope>NUCLEOTIDE SEQUENCE [LARGE SCALE GENOMIC DNA]</scope>
    <source>
        <strain evidence="1 2">YH-07</strain>
        <plasmid evidence="1 2">unnamed</plasmid>
    </source>
</reference>
<gene>
    <name evidence="1" type="ORF">DVR09_15580</name>
</gene>
<accession>A0A345YIX2</accession>
<geneLocation type="plasmid" evidence="1 2">
    <name>unnamed</name>
</geneLocation>
<dbReference type="Proteomes" id="UP000254508">
    <property type="component" value="Plasmid unnamed"/>
</dbReference>
<dbReference type="AlphaFoldDB" id="A0A345YIX2"/>
<name>A0A345YIX2_9SPHN</name>
<dbReference type="KEGG" id="err:DVR09_15580"/>
<dbReference type="RefSeq" id="WP_115418187.1">
    <property type="nucleotide sequence ID" value="NZ_CP031358.1"/>
</dbReference>
<sequence>MANAARRFSPTFVATVTPESVDTRTGKNGPYAVLKGAQVSTANGEPMTRTVMAFGRSHDLVEGKLHAGQPVDLAVRYDGGTLRVVGLPAENDDEPQAAPAQKADPMLSACLASAGFDEHRDYGVA</sequence>
<keyword evidence="1" id="KW-0614">Plasmid</keyword>
<proteinExistence type="predicted"/>